<keyword evidence="2" id="KW-1185">Reference proteome</keyword>
<dbReference type="Proteomes" id="UP000515153">
    <property type="component" value="Unplaced"/>
</dbReference>
<feature type="compositionally biased region" description="Acidic residues" evidence="1">
    <location>
        <begin position="112"/>
        <end position="123"/>
    </location>
</feature>
<sequence>MDKKDDDIVDLRGRMQAANKPVMRVNRDELLASGGLFAERIPSFLAEIEKANCKAAQQDSSSTPAPDAPASSGFELGENEARDQVHVEMDIVAGILEEKQPITHTRPPGSEDGSDNDDDDDGEFQLAMPPAGTVSGGVDGGSGGGSSSSSKPLLIRPARSSMSSEGSSSSDSSSGDGGSPGRIERIVLEMPTSCAAPDARGRANSTSSATSSSGSSTSSGGREAEGQDSAEALFPSPNVRLAARKRTQSPLVEKSLGSSPPPAAVEDPPKKKKKTKKLIEEVE</sequence>
<feature type="compositionally biased region" description="Low complexity" evidence="1">
    <location>
        <begin position="160"/>
        <end position="174"/>
    </location>
</feature>
<dbReference type="RefSeq" id="XP_030983856.1">
    <property type="nucleotide sequence ID" value="XM_031123470.1"/>
</dbReference>
<feature type="compositionally biased region" description="Low complexity" evidence="1">
    <location>
        <begin position="59"/>
        <end position="72"/>
    </location>
</feature>
<dbReference type="AlphaFoldDB" id="A0A6P8B9J9"/>
<dbReference type="GeneID" id="41958380"/>
<feature type="compositionally biased region" description="Low complexity" evidence="1">
    <location>
        <begin position="202"/>
        <end position="221"/>
    </location>
</feature>
<accession>A0A6P8B9J9</accession>
<feature type="compositionally biased region" description="Basic and acidic residues" evidence="1">
    <location>
        <begin position="79"/>
        <end position="89"/>
    </location>
</feature>
<protein>
    <submittedName>
        <fullName evidence="3">Uncharacterized protein</fullName>
    </submittedName>
</protein>
<reference evidence="3" key="2">
    <citation type="submission" date="2019-10" db="EMBL/GenBank/DDBJ databases">
        <authorList>
            <consortium name="NCBI Genome Project"/>
        </authorList>
    </citation>
    <scope>NUCLEOTIDE SEQUENCE</scope>
    <source>
        <strain evidence="3">NI907</strain>
    </source>
</reference>
<gene>
    <name evidence="3" type="ORF">PgNI_03415</name>
</gene>
<name>A0A6P8B9J9_PYRGI</name>
<evidence type="ECO:0000313" key="3">
    <source>
        <dbReference type="RefSeq" id="XP_030983856.1"/>
    </source>
</evidence>
<dbReference type="KEGG" id="pgri:PgNI_03415"/>
<feature type="region of interest" description="Disordered" evidence="1">
    <location>
        <begin position="52"/>
        <end position="283"/>
    </location>
</feature>
<reference evidence="3" key="1">
    <citation type="journal article" date="2019" name="Mol. Biol. Evol.">
        <title>Blast fungal genomes show frequent chromosomal changes, gene gains and losses, and effector gene turnover.</title>
        <authorList>
            <person name="Gomez Luciano L.B."/>
            <person name="Jason Tsai I."/>
            <person name="Chuma I."/>
            <person name="Tosa Y."/>
            <person name="Chen Y.H."/>
            <person name="Li J.Y."/>
            <person name="Li M.Y."/>
            <person name="Jade Lu M.Y."/>
            <person name="Nakayashiki H."/>
            <person name="Li W.H."/>
        </authorList>
    </citation>
    <scope>NUCLEOTIDE SEQUENCE</scope>
    <source>
        <strain evidence="3">NI907</strain>
    </source>
</reference>
<reference evidence="3" key="3">
    <citation type="submission" date="2025-08" db="UniProtKB">
        <authorList>
            <consortium name="RefSeq"/>
        </authorList>
    </citation>
    <scope>IDENTIFICATION</scope>
    <source>
        <strain evidence="3">NI907</strain>
    </source>
</reference>
<proteinExistence type="predicted"/>
<evidence type="ECO:0000256" key="1">
    <source>
        <dbReference type="SAM" id="MobiDB-lite"/>
    </source>
</evidence>
<feature type="compositionally biased region" description="Gly residues" evidence="1">
    <location>
        <begin position="134"/>
        <end position="146"/>
    </location>
</feature>
<evidence type="ECO:0000313" key="2">
    <source>
        <dbReference type="Proteomes" id="UP000515153"/>
    </source>
</evidence>
<organism evidence="2 3">
    <name type="scientific">Pyricularia grisea</name>
    <name type="common">Crabgrass-specific blast fungus</name>
    <name type="synonym">Magnaporthe grisea</name>
    <dbReference type="NCBI Taxonomy" id="148305"/>
    <lineage>
        <taxon>Eukaryota</taxon>
        <taxon>Fungi</taxon>
        <taxon>Dikarya</taxon>
        <taxon>Ascomycota</taxon>
        <taxon>Pezizomycotina</taxon>
        <taxon>Sordariomycetes</taxon>
        <taxon>Sordariomycetidae</taxon>
        <taxon>Magnaporthales</taxon>
        <taxon>Pyriculariaceae</taxon>
        <taxon>Pyricularia</taxon>
    </lineage>
</organism>